<protein>
    <submittedName>
        <fullName evidence="1">Uncharacterized protein</fullName>
    </submittedName>
</protein>
<name>S3YDX1_BACSE</name>
<reference evidence="1 2" key="1">
    <citation type="submission" date="2013-05" db="EMBL/GenBank/DDBJ databases">
        <title>The Genome Sequence of Bacteroides stercoris CC31F.</title>
        <authorList>
            <consortium name="The Broad Institute Genomics Platform"/>
            <person name="Earl A."/>
            <person name="Ward D."/>
            <person name="Feldgarden M."/>
            <person name="Gevers D."/>
            <person name="Oliphant K."/>
            <person name="Allen-Vercoe E."/>
            <person name="Walker B."/>
            <person name="Young S."/>
            <person name="Zeng Q."/>
            <person name="Gargeya S."/>
            <person name="Fitzgerald M."/>
            <person name="Haas B."/>
            <person name="Abouelleil A."/>
            <person name="Allen A.W."/>
            <person name="Alvarado L."/>
            <person name="Arachchi H.M."/>
            <person name="Berlin A.M."/>
            <person name="Chapman S.B."/>
            <person name="Gainer-Dewar J."/>
            <person name="Goldberg J."/>
            <person name="Griggs A."/>
            <person name="Gujja S."/>
            <person name="Hansen M."/>
            <person name="Howarth C."/>
            <person name="Imamovic A."/>
            <person name="Ireland A."/>
            <person name="Larimer J."/>
            <person name="McCowan C."/>
            <person name="Murphy C."/>
            <person name="Pearson M."/>
            <person name="Poon T.W."/>
            <person name="Priest M."/>
            <person name="Roberts A."/>
            <person name="Saif S."/>
            <person name="Shea T."/>
            <person name="Sisk P."/>
            <person name="Sykes S."/>
            <person name="Wortman J."/>
            <person name="Nusbaum C."/>
            <person name="Birren B."/>
        </authorList>
    </citation>
    <scope>NUCLEOTIDE SEQUENCE [LARGE SCALE GENOMIC DNA]</scope>
    <source>
        <strain evidence="1 2">CC31F</strain>
    </source>
</reference>
<gene>
    <name evidence="1" type="ORF">HMPREF1181_00798</name>
</gene>
<dbReference type="Proteomes" id="UP000014614">
    <property type="component" value="Unassembled WGS sequence"/>
</dbReference>
<evidence type="ECO:0000313" key="1">
    <source>
        <dbReference type="EMBL" id="EPH21219.1"/>
    </source>
</evidence>
<organism evidence="1 2">
    <name type="scientific">Bacteroides stercoris CC31F</name>
    <dbReference type="NCBI Taxonomy" id="1073351"/>
    <lineage>
        <taxon>Bacteria</taxon>
        <taxon>Pseudomonadati</taxon>
        <taxon>Bacteroidota</taxon>
        <taxon>Bacteroidia</taxon>
        <taxon>Bacteroidales</taxon>
        <taxon>Bacteroidaceae</taxon>
        <taxon>Bacteroides</taxon>
    </lineage>
</organism>
<dbReference type="AlphaFoldDB" id="S3YDX1"/>
<dbReference type="HOGENOM" id="CLU_2520765_0_0_10"/>
<evidence type="ECO:0000313" key="2">
    <source>
        <dbReference type="Proteomes" id="UP000014614"/>
    </source>
</evidence>
<sequence>MINCYMKNNKIMSFLKKVYYTSSSVRYIEFLKKQGVEIGSGCIFRAPKTTIIDMTRPYLISIGNNVDMNVNFKIYTHDWGLVYL</sequence>
<dbReference type="EMBL" id="ATFP01000013">
    <property type="protein sequence ID" value="EPH21219.1"/>
    <property type="molecule type" value="Genomic_DNA"/>
</dbReference>
<comment type="caution">
    <text evidence="1">The sequence shown here is derived from an EMBL/GenBank/DDBJ whole genome shotgun (WGS) entry which is preliminary data.</text>
</comment>
<accession>S3YDX1</accession>
<proteinExistence type="predicted"/>